<evidence type="ECO:0000259" key="2">
    <source>
        <dbReference type="PROSITE" id="PS50887"/>
    </source>
</evidence>
<dbReference type="InterPro" id="IPR001633">
    <property type="entry name" value="EAL_dom"/>
</dbReference>
<reference evidence="3 4" key="1">
    <citation type="journal article" date="2016" name="Nat. Commun.">
        <title>Thousands of microbial genomes shed light on interconnected biogeochemical processes in an aquifer system.</title>
        <authorList>
            <person name="Anantharaman K."/>
            <person name="Brown C.T."/>
            <person name="Hug L.A."/>
            <person name="Sharon I."/>
            <person name="Castelle C.J."/>
            <person name="Probst A.J."/>
            <person name="Thomas B.C."/>
            <person name="Singh A."/>
            <person name="Wilkins M.J."/>
            <person name="Karaoz U."/>
            <person name="Brodie E.L."/>
            <person name="Williams K.H."/>
            <person name="Hubbard S.S."/>
            <person name="Banfield J.F."/>
        </authorList>
    </citation>
    <scope>NUCLEOTIDE SEQUENCE [LARGE SCALE GENOMIC DNA]</scope>
</reference>
<dbReference type="CDD" id="cd01948">
    <property type="entry name" value="EAL"/>
    <property type="match status" value="1"/>
</dbReference>
<dbReference type="SMART" id="SM00267">
    <property type="entry name" value="GGDEF"/>
    <property type="match status" value="1"/>
</dbReference>
<dbReference type="PANTHER" id="PTHR33121">
    <property type="entry name" value="CYCLIC DI-GMP PHOSPHODIESTERASE PDEF"/>
    <property type="match status" value="1"/>
</dbReference>
<accession>A0A1F6UHH6</accession>
<dbReference type="Proteomes" id="UP000177950">
    <property type="component" value="Unassembled WGS sequence"/>
</dbReference>
<dbReference type="Gene3D" id="3.20.20.450">
    <property type="entry name" value="EAL domain"/>
    <property type="match status" value="1"/>
</dbReference>
<dbReference type="AlphaFoldDB" id="A0A1F6UHH6"/>
<dbReference type="InterPro" id="IPR043128">
    <property type="entry name" value="Rev_trsase/Diguanyl_cyclase"/>
</dbReference>
<evidence type="ECO:0000259" key="1">
    <source>
        <dbReference type="PROSITE" id="PS50883"/>
    </source>
</evidence>
<dbReference type="InterPro" id="IPR035919">
    <property type="entry name" value="EAL_sf"/>
</dbReference>
<sequence length="419" mass="46157">MPERARLNGVISRAATHALIEHALATSPASQDPFALILFDIDRFKLVNLGFGDSQGDAVLQAVANIGRNCLRSGDTLGHWGGQQFMCVLPHTHAEQAYAMAEKIRKAIDTQPVHVSANVIYVSASFGVAGYPEDGSNTRKLLSATDAALYAAKESGRNRSMLAGKLEHQPYDMGNMLESALREDRMHVAYQPIIDLNTKAVVGEEALARIISDDGRILEAADFIDSARLLQLTHKIDRTVLLQTMQRCVRQLSAGGPAMSHFMNISGNLLRHPLVVQELLDTAMKSCMSCADLIGPVKPLVIEVTERELLGDIPTARALLKPFTDFGLRLALDDFGSGYSSFHYLSEFPFSFLKIEGSLVKRLEDPKVRTIVQGMQRIAEELDLITIVEFVENETIATIARDIGINWAQGYYFSEPLMN</sequence>
<gene>
    <name evidence="3" type="ORF">A2V58_03820</name>
</gene>
<comment type="caution">
    <text evidence="3">The sequence shown here is derived from an EMBL/GenBank/DDBJ whole genome shotgun (WGS) entry which is preliminary data.</text>
</comment>
<dbReference type="InterPro" id="IPR029787">
    <property type="entry name" value="Nucleotide_cyclase"/>
</dbReference>
<evidence type="ECO:0000313" key="3">
    <source>
        <dbReference type="EMBL" id="OGI56768.1"/>
    </source>
</evidence>
<dbReference type="NCBIfam" id="TIGR00254">
    <property type="entry name" value="GGDEF"/>
    <property type="match status" value="1"/>
</dbReference>
<dbReference type="InterPro" id="IPR050706">
    <property type="entry name" value="Cyclic-di-GMP_PDE-like"/>
</dbReference>
<dbReference type="SMART" id="SM00052">
    <property type="entry name" value="EAL"/>
    <property type="match status" value="1"/>
</dbReference>
<dbReference type="Pfam" id="PF00990">
    <property type="entry name" value="GGDEF"/>
    <property type="match status" value="1"/>
</dbReference>
<dbReference type="PANTHER" id="PTHR33121:SF79">
    <property type="entry name" value="CYCLIC DI-GMP PHOSPHODIESTERASE PDED-RELATED"/>
    <property type="match status" value="1"/>
</dbReference>
<dbReference type="Gene3D" id="3.30.70.270">
    <property type="match status" value="1"/>
</dbReference>
<feature type="domain" description="EAL" evidence="1">
    <location>
        <begin position="170"/>
        <end position="419"/>
    </location>
</feature>
<dbReference type="SUPFAM" id="SSF55073">
    <property type="entry name" value="Nucleotide cyclase"/>
    <property type="match status" value="1"/>
</dbReference>
<proteinExistence type="predicted"/>
<dbReference type="Pfam" id="PF00563">
    <property type="entry name" value="EAL"/>
    <property type="match status" value="1"/>
</dbReference>
<name>A0A1F6UHH6_9PROT</name>
<dbReference type="CDD" id="cd01949">
    <property type="entry name" value="GGDEF"/>
    <property type="match status" value="1"/>
</dbReference>
<evidence type="ECO:0000313" key="4">
    <source>
        <dbReference type="Proteomes" id="UP000177950"/>
    </source>
</evidence>
<dbReference type="GO" id="GO:0071111">
    <property type="term" value="F:cyclic-guanylate-specific phosphodiesterase activity"/>
    <property type="evidence" value="ECO:0007669"/>
    <property type="project" value="InterPro"/>
</dbReference>
<evidence type="ECO:0008006" key="5">
    <source>
        <dbReference type="Google" id="ProtNLM"/>
    </source>
</evidence>
<protein>
    <recommendedName>
        <fullName evidence="5">Diguanylate cyclase</fullName>
    </recommendedName>
</protein>
<feature type="domain" description="GGDEF" evidence="2">
    <location>
        <begin position="32"/>
        <end position="165"/>
    </location>
</feature>
<dbReference type="PROSITE" id="PS50887">
    <property type="entry name" value="GGDEF"/>
    <property type="match status" value="1"/>
</dbReference>
<dbReference type="PROSITE" id="PS50883">
    <property type="entry name" value="EAL"/>
    <property type="match status" value="1"/>
</dbReference>
<organism evidence="3 4">
    <name type="scientific">Candidatus Muproteobacteria bacterium RBG_19FT_COMBO_61_10</name>
    <dbReference type="NCBI Taxonomy" id="1817761"/>
    <lineage>
        <taxon>Bacteria</taxon>
        <taxon>Pseudomonadati</taxon>
        <taxon>Pseudomonadota</taxon>
        <taxon>Candidatus Muproteobacteria</taxon>
    </lineage>
</organism>
<dbReference type="EMBL" id="MFSV01000175">
    <property type="protein sequence ID" value="OGI56768.1"/>
    <property type="molecule type" value="Genomic_DNA"/>
</dbReference>
<dbReference type="SUPFAM" id="SSF141868">
    <property type="entry name" value="EAL domain-like"/>
    <property type="match status" value="1"/>
</dbReference>
<dbReference type="InterPro" id="IPR000160">
    <property type="entry name" value="GGDEF_dom"/>
</dbReference>